<protein>
    <submittedName>
        <fullName evidence="1">Uncharacterized protein</fullName>
    </submittedName>
</protein>
<dbReference type="Proteomes" id="UP001148838">
    <property type="component" value="Unassembled WGS sequence"/>
</dbReference>
<evidence type="ECO:0000313" key="1">
    <source>
        <dbReference type="EMBL" id="KAJ4427028.1"/>
    </source>
</evidence>
<gene>
    <name evidence="1" type="ORF">ANN_26827</name>
</gene>
<evidence type="ECO:0000313" key="2">
    <source>
        <dbReference type="Proteomes" id="UP001148838"/>
    </source>
</evidence>
<dbReference type="EMBL" id="JAJSOF020000039">
    <property type="protein sequence ID" value="KAJ4427028.1"/>
    <property type="molecule type" value="Genomic_DNA"/>
</dbReference>
<comment type="caution">
    <text evidence="1">The sequence shown here is derived from an EMBL/GenBank/DDBJ whole genome shotgun (WGS) entry which is preliminary data.</text>
</comment>
<keyword evidence="2" id="KW-1185">Reference proteome</keyword>
<proteinExistence type="predicted"/>
<sequence>MPVLSRFMPACPGILTSLLCDESSSVVYVLWNGLTDTKTLVYTHRKNSYRREEIPPIAAQKTSLHDVNVLIPEQALFCGELEEISATKPVASSSILYCEGQI</sequence>
<reference evidence="1 2" key="1">
    <citation type="journal article" date="2022" name="Allergy">
        <title>Genome assembly and annotation of Periplaneta americana reveal a comprehensive cockroach allergen profile.</title>
        <authorList>
            <person name="Wang L."/>
            <person name="Xiong Q."/>
            <person name="Saelim N."/>
            <person name="Wang L."/>
            <person name="Nong W."/>
            <person name="Wan A.T."/>
            <person name="Shi M."/>
            <person name="Liu X."/>
            <person name="Cao Q."/>
            <person name="Hui J.H.L."/>
            <person name="Sookrung N."/>
            <person name="Leung T.F."/>
            <person name="Tungtrongchitr A."/>
            <person name="Tsui S.K.W."/>
        </authorList>
    </citation>
    <scope>NUCLEOTIDE SEQUENCE [LARGE SCALE GENOMIC DNA]</scope>
    <source>
        <strain evidence="1">PWHHKU_190912</strain>
    </source>
</reference>
<organism evidence="1 2">
    <name type="scientific">Periplaneta americana</name>
    <name type="common">American cockroach</name>
    <name type="synonym">Blatta americana</name>
    <dbReference type="NCBI Taxonomy" id="6978"/>
    <lineage>
        <taxon>Eukaryota</taxon>
        <taxon>Metazoa</taxon>
        <taxon>Ecdysozoa</taxon>
        <taxon>Arthropoda</taxon>
        <taxon>Hexapoda</taxon>
        <taxon>Insecta</taxon>
        <taxon>Pterygota</taxon>
        <taxon>Neoptera</taxon>
        <taxon>Polyneoptera</taxon>
        <taxon>Dictyoptera</taxon>
        <taxon>Blattodea</taxon>
        <taxon>Blattoidea</taxon>
        <taxon>Blattidae</taxon>
        <taxon>Blattinae</taxon>
        <taxon>Periplaneta</taxon>
    </lineage>
</organism>
<name>A0ABQ8RZ94_PERAM</name>
<accession>A0ABQ8RZ94</accession>